<organism evidence="2">
    <name type="scientific">Populus alba</name>
    <name type="common">White poplar</name>
    <dbReference type="NCBI Taxonomy" id="43335"/>
    <lineage>
        <taxon>Eukaryota</taxon>
        <taxon>Viridiplantae</taxon>
        <taxon>Streptophyta</taxon>
        <taxon>Embryophyta</taxon>
        <taxon>Tracheophyta</taxon>
        <taxon>Spermatophyta</taxon>
        <taxon>Magnoliopsida</taxon>
        <taxon>eudicotyledons</taxon>
        <taxon>Gunneridae</taxon>
        <taxon>Pentapetalae</taxon>
        <taxon>rosids</taxon>
        <taxon>fabids</taxon>
        <taxon>Malpighiales</taxon>
        <taxon>Salicaceae</taxon>
        <taxon>Saliceae</taxon>
        <taxon>Populus</taxon>
    </lineage>
</organism>
<feature type="transmembrane region" description="Helical" evidence="1">
    <location>
        <begin position="20"/>
        <end position="38"/>
    </location>
</feature>
<reference evidence="2" key="1">
    <citation type="submission" date="2018-10" db="EMBL/GenBank/DDBJ databases">
        <title>Population genomic analysis revealed the cold adaptation of white poplar.</title>
        <authorList>
            <person name="Liu Y.-J."/>
        </authorList>
    </citation>
    <scope>NUCLEOTIDE SEQUENCE [LARGE SCALE GENOMIC DNA]</scope>
    <source>
        <strain evidence="2">PAL-ZL1</strain>
    </source>
</reference>
<evidence type="ECO:0000256" key="1">
    <source>
        <dbReference type="SAM" id="Phobius"/>
    </source>
</evidence>
<name>A0A4U5NJN9_POPAL</name>
<dbReference type="EMBL" id="RCHU01001023">
    <property type="protein sequence ID" value="TKR83408.1"/>
    <property type="molecule type" value="Genomic_DNA"/>
</dbReference>
<accession>A0A4U5NJN9</accession>
<feature type="transmembrane region" description="Helical" evidence="1">
    <location>
        <begin position="96"/>
        <end position="115"/>
    </location>
</feature>
<gene>
    <name evidence="2" type="ORF">D5086_0000267090</name>
</gene>
<evidence type="ECO:0000313" key="2">
    <source>
        <dbReference type="EMBL" id="TKR83408.1"/>
    </source>
</evidence>
<dbReference type="AlphaFoldDB" id="A0A4U5NJN9"/>
<keyword evidence="1" id="KW-0812">Transmembrane</keyword>
<keyword evidence="1" id="KW-0472">Membrane</keyword>
<comment type="caution">
    <text evidence="2">The sequence shown here is derived from an EMBL/GenBank/DDBJ whole genome shotgun (WGS) entry which is preliminary data.</text>
</comment>
<protein>
    <submittedName>
        <fullName evidence="2">Uncharacterized protein</fullName>
    </submittedName>
</protein>
<proteinExistence type="predicted"/>
<feature type="transmembrane region" description="Helical" evidence="1">
    <location>
        <begin position="59"/>
        <end position="76"/>
    </location>
</feature>
<keyword evidence="1" id="KW-1133">Transmembrane helix</keyword>
<sequence>MGKNSDRMMWQSTLMWKSTLVRQLCDLLPLAFVTYCCCCRRRRTKPAGSDGSGVAREEAVVSVVVAAVALMLNGQSLCGIDVQAGDPLMSPAVSVWWLPLVCVGGSNSAWIGGLMCRSSRWWVCRCDVLRRRCDWLRRRRWQGHRCWKPGYSRG</sequence>